<evidence type="ECO:0000313" key="7">
    <source>
        <dbReference type="EMBL" id="RTQ44750.1"/>
    </source>
</evidence>
<evidence type="ECO:0000259" key="6">
    <source>
        <dbReference type="Pfam" id="PF01694"/>
    </source>
</evidence>
<evidence type="ECO:0000256" key="3">
    <source>
        <dbReference type="ARBA" id="ARBA00022989"/>
    </source>
</evidence>
<keyword evidence="7" id="KW-0378">Hydrolase</keyword>
<comment type="subcellular location">
    <subcellularLocation>
        <location evidence="1">Membrane</location>
        <topology evidence="1">Multi-pass membrane protein</topology>
    </subcellularLocation>
</comment>
<name>A0A3S0HIS9_9BACT</name>
<comment type="caution">
    <text evidence="7">The sequence shown here is derived from an EMBL/GenBank/DDBJ whole genome shotgun (WGS) entry which is preliminary data.</text>
</comment>
<dbReference type="PANTHER" id="PTHR43066">
    <property type="entry name" value="RHOMBOID-RELATED PROTEIN"/>
    <property type="match status" value="1"/>
</dbReference>
<proteinExistence type="predicted"/>
<feature type="domain" description="Peptidase S54 rhomboid" evidence="6">
    <location>
        <begin position="182"/>
        <end position="256"/>
    </location>
</feature>
<dbReference type="InterPro" id="IPR022764">
    <property type="entry name" value="Peptidase_S54_rhomboid_dom"/>
</dbReference>
<feature type="transmembrane region" description="Helical" evidence="5">
    <location>
        <begin position="209"/>
        <end position="229"/>
    </location>
</feature>
<dbReference type="InterPro" id="IPR035952">
    <property type="entry name" value="Rhomboid-like_sf"/>
</dbReference>
<sequence>MTIQFTPMVRNLLFVNAAVFLLASMGALGGLTPMLALFPWTSDLFQPFQHFTYMFMHGGMGHLFSNMLALLIFGPQLENHWGGQRFLVFWLACGIGAGVLYQGVRHYETEGMRQARDRFVAQPTAVNFADFYRDHAPAYAPAVAEKVQALRERPDDAALVQNAKETVVDMYDATLNTPNGSGMVGASGAVFGVLLAFGYLFSHTPLQPFLFPFPIKAAYFVFLYGMLELYSGIHPVPNDNVAHFAHLGGMLFGFLLLKFWEQDRSRFY</sequence>
<dbReference type="OrthoDB" id="9807874at2"/>
<feature type="transmembrane region" description="Helical" evidence="5">
    <location>
        <begin position="51"/>
        <end position="74"/>
    </location>
</feature>
<feature type="domain" description="Peptidase S54 rhomboid" evidence="6">
    <location>
        <begin position="46"/>
        <end position="104"/>
    </location>
</feature>
<reference evidence="7 8" key="1">
    <citation type="submission" date="2018-12" db="EMBL/GenBank/DDBJ databases">
        <title>Hymenobacter gummosus sp. nov., isolated from a spring.</title>
        <authorList>
            <person name="Nie L."/>
        </authorList>
    </citation>
    <scope>NUCLEOTIDE SEQUENCE [LARGE SCALE GENOMIC DNA]</scope>
    <source>
        <strain evidence="7 8">KCTC 52166</strain>
    </source>
</reference>
<evidence type="ECO:0000256" key="1">
    <source>
        <dbReference type="ARBA" id="ARBA00004141"/>
    </source>
</evidence>
<dbReference type="GO" id="GO:0004252">
    <property type="term" value="F:serine-type endopeptidase activity"/>
    <property type="evidence" value="ECO:0007669"/>
    <property type="project" value="InterPro"/>
</dbReference>
<keyword evidence="4 5" id="KW-0472">Membrane</keyword>
<keyword evidence="7" id="KW-0645">Protease</keyword>
<dbReference type="EMBL" id="RXOF01000025">
    <property type="protein sequence ID" value="RTQ44750.1"/>
    <property type="molecule type" value="Genomic_DNA"/>
</dbReference>
<gene>
    <name evidence="7" type="ORF">EJV47_27560</name>
</gene>
<feature type="transmembrane region" description="Helical" evidence="5">
    <location>
        <begin position="12"/>
        <end position="31"/>
    </location>
</feature>
<accession>A0A3S0HIS9</accession>
<dbReference type="GO" id="GO:0006508">
    <property type="term" value="P:proteolysis"/>
    <property type="evidence" value="ECO:0007669"/>
    <property type="project" value="UniProtKB-KW"/>
</dbReference>
<dbReference type="Pfam" id="PF01694">
    <property type="entry name" value="Rhomboid"/>
    <property type="match status" value="2"/>
</dbReference>
<dbReference type="RefSeq" id="WP_126696442.1">
    <property type="nucleotide sequence ID" value="NZ_RXOF01000025.1"/>
</dbReference>
<dbReference type="Gene3D" id="1.20.1540.10">
    <property type="entry name" value="Rhomboid-like"/>
    <property type="match status" value="1"/>
</dbReference>
<feature type="transmembrane region" description="Helical" evidence="5">
    <location>
        <begin position="241"/>
        <end position="260"/>
    </location>
</feature>
<dbReference type="SUPFAM" id="SSF144091">
    <property type="entry name" value="Rhomboid-like"/>
    <property type="match status" value="1"/>
</dbReference>
<evidence type="ECO:0000256" key="5">
    <source>
        <dbReference type="SAM" id="Phobius"/>
    </source>
</evidence>
<organism evidence="7 8">
    <name type="scientific">Hymenobacter gummosus</name>
    <dbReference type="NCBI Taxonomy" id="1776032"/>
    <lineage>
        <taxon>Bacteria</taxon>
        <taxon>Pseudomonadati</taxon>
        <taxon>Bacteroidota</taxon>
        <taxon>Cytophagia</taxon>
        <taxon>Cytophagales</taxon>
        <taxon>Hymenobacteraceae</taxon>
        <taxon>Hymenobacter</taxon>
    </lineage>
</organism>
<feature type="transmembrane region" description="Helical" evidence="5">
    <location>
        <begin position="180"/>
        <end position="202"/>
    </location>
</feature>
<dbReference type="GO" id="GO:0016020">
    <property type="term" value="C:membrane"/>
    <property type="evidence" value="ECO:0007669"/>
    <property type="project" value="UniProtKB-SubCell"/>
</dbReference>
<evidence type="ECO:0000313" key="8">
    <source>
        <dbReference type="Proteomes" id="UP000282184"/>
    </source>
</evidence>
<evidence type="ECO:0000256" key="2">
    <source>
        <dbReference type="ARBA" id="ARBA00022692"/>
    </source>
</evidence>
<feature type="transmembrane region" description="Helical" evidence="5">
    <location>
        <begin position="86"/>
        <end position="104"/>
    </location>
</feature>
<evidence type="ECO:0000256" key="4">
    <source>
        <dbReference type="ARBA" id="ARBA00023136"/>
    </source>
</evidence>
<keyword evidence="2 5" id="KW-0812">Transmembrane</keyword>
<dbReference type="AlphaFoldDB" id="A0A3S0HIS9"/>
<protein>
    <submittedName>
        <fullName evidence="7">Rhomboid family intramembrane serine protease</fullName>
    </submittedName>
</protein>
<keyword evidence="8" id="KW-1185">Reference proteome</keyword>
<dbReference type="PANTHER" id="PTHR43066:SF11">
    <property type="entry name" value="PEPTIDASE S54 RHOMBOID DOMAIN-CONTAINING PROTEIN"/>
    <property type="match status" value="1"/>
</dbReference>
<keyword evidence="3 5" id="KW-1133">Transmembrane helix</keyword>
<dbReference type="Proteomes" id="UP000282184">
    <property type="component" value="Unassembled WGS sequence"/>
</dbReference>